<feature type="transmembrane region" description="Helical" evidence="1">
    <location>
        <begin position="34"/>
        <end position="58"/>
    </location>
</feature>
<reference evidence="2 3" key="1">
    <citation type="submission" date="2019-08" db="EMBL/GenBank/DDBJ databases">
        <title>In-depth cultivation of the pig gut microbiome towards novel bacterial diversity and tailored functional studies.</title>
        <authorList>
            <person name="Wylensek D."/>
            <person name="Hitch T.C.A."/>
            <person name="Clavel T."/>
        </authorList>
    </citation>
    <scope>NUCLEOTIDE SEQUENCE [LARGE SCALE GENOMIC DNA]</scope>
    <source>
        <strain evidence="2 3">WCA-693-APC-MOT-I</strain>
    </source>
</reference>
<feature type="transmembrane region" description="Helical" evidence="1">
    <location>
        <begin position="95"/>
        <end position="117"/>
    </location>
</feature>
<protein>
    <submittedName>
        <fullName evidence="2">Uncharacterized protein</fullName>
    </submittedName>
</protein>
<comment type="caution">
    <text evidence="2">The sequence shown here is derived from an EMBL/GenBank/DDBJ whole genome shotgun (WGS) entry which is preliminary data.</text>
</comment>
<feature type="transmembrane region" description="Helical" evidence="1">
    <location>
        <begin position="64"/>
        <end position="88"/>
    </location>
</feature>
<keyword evidence="3" id="KW-1185">Reference proteome</keyword>
<accession>A0A6L5XX72</accession>
<evidence type="ECO:0000313" key="2">
    <source>
        <dbReference type="EMBL" id="MSS62593.1"/>
    </source>
</evidence>
<keyword evidence="1" id="KW-0472">Membrane</keyword>
<dbReference type="RefSeq" id="WP_154516306.1">
    <property type="nucleotide sequence ID" value="NZ_VUMT01000002.1"/>
</dbReference>
<dbReference type="Proteomes" id="UP000482209">
    <property type="component" value="Unassembled WGS sequence"/>
</dbReference>
<proteinExistence type="predicted"/>
<organism evidence="2 3">
    <name type="scientific">Velocimicrobium porci</name>
    <dbReference type="NCBI Taxonomy" id="2606634"/>
    <lineage>
        <taxon>Bacteria</taxon>
        <taxon>Bacillati</taxon>
        <taxon>Bacillota</taxon>
        <taxon>Clostridia</taxon>
        <taxon>Lachnospirales</taxon>
        <taxon>Lachnospiraceae</taxon>
        <taxon>Velocimicrobium</taxon>
    </lineage>
</organism>
<sequence length="121" mass="13282">MIKNKRRQDKIPRKVKKARSGKYKFSVRTHPIQGIISFGFGIVSLFAFIILCVLSGNAKGTSGLMAGVVGVLSMLISIVGFVLAMIALRKRDIHYRFPVIGGILNGILMIVYLTLYVSGIL</sequence>
<gene>
    <name evidence="2" type="ORF">FYJ58_01620</name>
</gene>
<evidence type="ECO:0000313" key="3">
    <source>
        <dbReference type="Proteomes" id="UP000482209"/>
    </source>
</evidence>
<dbReference type="EMBL" id="VUMT01000002">
    <property type="protein sequence ID" value="MSS62593.1"/>
    <property type="molecule type" value="Genomic_DNA"/>
</dbReference>
<dbReference type="InterPro" id="IPR046140">
    <property type="entry name" value="DUF6142"/>
</dbReference>
<name>A0A6L5XX72_9FIRM</name>
<dbReference type="Pfam" id="PF19639">
    <property type="entry name" value="DUF6142"/>
    <property type="match status" value="1"/>
</dbReference>
<keyword evidence="1" id="KW-1133">Transmembrane helix</keyword>
<evidence type="ECO:0000256" key="1">
    <source>
        <dbReference type="SAM" id="Phobius"/>
    </source>
</evidence>
<keyword evidence="1" id="KW-0812">Transmembrane</keyword>
<dbReference type="AlphaFoldDB" id="A0A6L5XX72"/>